<dbReference type="InterPro" id="IPR007219">
    <property type="entry name" value="XnlR_reg_dom"/>
</dbReference>
<feature type="domain" description="Zn(2)-C6 fungal-type" evidence="9">
    <location>
        <begin position="14"/>
        <end position="48"/>
    </location>
</feature>
<dbReference type="InterPro" id="IPR036864">
    <property type="entry name" value="Zn2-C6_fun-type_DNA-bd_sf"/>
</dbReference>
<keyword evidence="5" id="KW-0238">DNA-binding</keyword>
<reference evidence="10 11" key="1">
    <citation type="submission" date="2015-12" db="EMBL/GenBank/DDBJ databases">
        <title>Draft genome sequence of Moniliophthora roreri, the causal agent of frosty pod rot of cacao.</title>
        <authorList>
            <person name="Aime M.C."/>
            <person name="Diaz-Valderrama J.R."/>
            <person name="Kijpornyongpan T."/>
            <person name="Phillips-Mora W."/>
        </authorList>
    </citation>
    <scope>NUCLEOTIDE SEQUENCE [LARGE SCALE GENOMIC DNA]</scope>
    <source>
        <strain evidence="10 11">MCA 2952</strain>
    </source>
</reference>
<keyword evidence="7" id="KW-0539">Nucleus</keyword>
<dbReference type="GO" id="GO:0006351">
    <property type="term" value="P:DNA-templated transcription"/>
    <property type="evidence" value="ECO:0007669"/>
    <property type="project" value="InterPro"/>
</dbReference>
<dbReference type="CDD" id="cd12148">
    <property type="entry name" value="fungal_TF_MHR"/>
    <property type="match status" value="1"/>
</dbReference>
<keyword evidence="3" id="KW-0862">Zinc</keyword>
<evidence type="ECO:0000313" key="10">
    <source>
        <dbReference type="EMBL" id="KTB38211.1"/>
    </source>
</evidence>
<keyword evidence="8" id="KW-1133">Transmembrane helix</keyword>
<evidence type="ECO:0000256" key="3">
    <source>
        <dbReference type="ARBA" id="ARBA00022833"/>
    </source>
</evidence>
<dbReference type="SUPFAM" id="SSF57701">
    <property type="entry name" value="Zn2/Cys6 DNA-binding domain"/>
    <property type="match status" value="1"/>
</dbReference>
<keyword evidence="8" id="KW-0472">Membrane</keyword>
<dbReference type="CDD" id="cd00067">
    <property type="entry name" value="GAL4"/>
    <property type="match status" value="1"/>
</dbReference>
<comment type="subcellular location">
    <subcellularLocation>
        <location evidence="1">Nucleus</location>
    </subcellularLocation>
</comment>
<dbReference type="InterPro" id="IPR001138">
    <property type="entry name" value="Zn2Cys6_DnaBD"/>
</dbReference>
<evidence type="ECO:0000256" key="1">
    <source>
        <dbReference type="ARBA" id="ARBA00004123"/>
    </source>
</evidence>
<dbReference type="PROSITE" id="PS00463">
    <property type="entry name" value="ZN2_CY6_FUNGAL_1"/>
    <property type="match status" value="1"/>
</dbReference>
<gene>
    <name evidence="10" type="ORF">WG66_9178</name>
</gene>
<evidence type="ECO:0000256" key="4">
    <source>
        <dbReference type="ARBA" id="ARBA00023015"/>
    </source>
</evidence>
<proteinExistence type="predicted"/>
<dbReference type="AlphaFoldDB" id="A0A0W0FPB1"/>
<keyword evidence="2" id="KW-0479">Metal-binding</keyword>
<name>A0A0W0FPB1_MONRR</name>
<evidence type="ECO:0000256" key="5">
    <source>
        <dbReference type="ARBA" id="ARBA00023125"/>
    </source>
</evidence>
<organism evidence="10 11">
    <name type="scientific">Moniliophthora roreri</name>
    <name type="common">Frosty pod rot fungus</name>
    <name type="synonym">Monilia roreri</name>
    <dbReference type="NCBI Taxonomy" id="221103"/>
    <lineage>
        <taxon>Eukaryota</taxon>
        <taxon>Fungi</taxon>
        <taxon>Dikarya</taxon>
        <taxon>Basidiomycota</taxon>
        <taxon>Agaricomycotina</taxon>
        <taxon>Agaricomycetes</taxon>
        <taxon>Agaricomycetidae</taxon>
        <taxon>Agaricales</taxon>
        <taxon>Marasmiineae</taxon>
        <taxon>Marasmiaceae</taxon>
        <taxon>Moniliophthora</taxon>
    </lineage>
</organism>
<dbReference type="GO" id="GO:0000976">
    <property type="term" value="F:transcription cis-regulatory region binding"/>
    <property type="evidence" value="ECO:0007669"/>
    <property type="project" value="TreeGrafter"/>
</dbReference>
<keyword evidence="6" id="KW-0804">Transcription</keyword>
<dbReference type="EMBL" id="LATX01001774">
    <property type="protein sequence ID" value="KTB38211.1"/>
    <property type="molecule type" value="Genomic_DNA"/>
</dbReference>
<dbReference type="Pfam" id="PF00172">
    <property type="entry name" value="Zn_clus"/>
    <property type="match status" value="1"/>
</dbReference>
<dbReference type="Proteomes" id="UP000054988">
    <property type="component" value="Unassembled WGS sequence"/>
</dbReference>
<dbReference type="GO" id="GO:0008270">
    <property type="term" value="F:zinc ion binding"/>
    <property type="evidence" value="ECO:0007669"/>
    <property type="project" value="InterPro"/>
</dbReference>
<evidence type="ECO:0000259" key="9">
    <source>
        <dbReference type="PROSITE" id="PS50048"/>
    </source>
</evidence>
<dbReference type="PANTHER" id="PTHR31845">
    <property type="entry name" value="FINGER DOMAIN PROTEIN, PUTATIVE-RELATED"/>
    <property type="match status" value="1"/>
</dbReference>
<dbReference type="Gene3D" id="4.10.240.10">
    <property type="entry name" value="Zn(2)-C6 fungal-type DNA-binding domain"/>
    <property type="match status" value="1"/>
</dbReference>
<evidence type="ECO:0000256" key="6">
    <source>
        <dbReference type="ARBA" id="ARBA00023163"/>
    </source>
</evidence>
<dbReference type="GO" id="GO:0005634">
    <property type="term" value="C:nucleus"/>
    <property type="evidence" value="ECO:0007669"/>
    <property type="project" value="UniProtKB-SubCell"/>
</dbReference>
<keyword evidence="8" id="KW-0812">Transmembrane</keyword>
<evidence type="ECO:0000313" key="11">
    <source>
        <dbReference type="Proteomes" id="UP000054988"/>
    </source>
</evidence>
<sequence>MASSSSKAKRKLAACSTCRRLKTRCELLEPRSPVKCHRCRKLKITCSYSEMNETTISQHGREKPRSIGEVRSAFVRAFQDLHALSRYNDAHWTRDIDSRKIDVHALPQRISEWFGWFNGSTIENQPELNWSSPLGCIANLQPFYSFASESTHPSQDTAGNILSDDQAHDLFHLFQQKYGRWLGFAVIEEAHAPLLKYVCCTLAARHLPDDTRRLFVPRLWAVTEEMIKMVILNSSSSIDSSTTVKALFIWAAWLPVTGSRHGYLSQDPHTVLSSALNMAYRLGFGDCTQHLLKTRELQAAGHPIDVNLLAELLDKARLWGWIINMDIMYSLRTRRPLHSSHEPCFVSVFPIASTVPTYLNGCQDPGIRIAAELLHATETALKIQPRSNNSGDLECWFRERRECLRDLANLQRILALFGPLADCVKCYFSEMGVLSRAVQLLVYYDVLYTAWKLYEASSKYKDNPNNPFWCLEIDPSLVDWMKEGLVLAEEILLWVVQVDFEFLVAMPDHLFLFLSFAAIYVAAVRFIGFNAIRSAPPCVECKLFNQVVANLNRAAMWSGHPAKACADFMTALISLWDNKDILFTGDD</sequence>
<evidence type="ECO:0000256" key="8">
    <source>
        <dbReference type="SAM" id="Phobius"/>
    </source>
</evidence>
<dbReference type="SMART" id="SM00906">
    <property type="entry name" value="Fungal_trans"/>
    <property type="match status" value="1"/>
</dbReference>
<comment type="caution">
    <text evidence="10">The sequence shown here is derived from an EMBL/GenBank/DDBJ whole genome shotgun (WGS) entry which is preliminary data.</text>
</comment>
<keyword evidence="4" id="KW-0805">Transcription regulation</keyword>
<feature type="transmembrane region" description="Helical" evidence="8">
    <location>
        <begin position="510"/>
        <end position="532"/>
    </location>
</feature>
<dbReference type="PROSITE" id="PS50048">
    <property type="entry name" value="ZN2_CY6_FUNGAL_2"/>
    <property type="match status" value="1"/>
</dbReference>
<accession>A0A0W0FPB1</accession>
<protein>
    <recommendedName>
        <fullName evidence="9">Zn(2)-C6 fungal-type domain-containing protein</fullName>
    </recommendedName>
</protein>
<dbReference type="SMART" id="SM00066">
    <property type="entry name" value="GAL4"/>
    <property type="match status" value="1"/>
</dbReference>
<dbReference type="GO" id="GO:0000981">
    <property type="term" value="F:DNA-binding transcription factor activity, RNA polymerase II-specific"/>
    <property type="evidence" value="ECO:0007669"/>
    <property type="project" value="InterPro"/>
</dbReference>
<evidence type="ECO:0000256" key="2">
    <source>
        <dbReference type="ARBA" id="ARBA00022723"/>
    </source>
</evidence>
<evidence type="ECO:0000256" key="7">
    <source>
        <dbReference type="ARBA" id="ARBA00023242"/>
    </source>
</evidence>
<dbReference type="PANTHER" id="PTHR31845:SF34">
    <property type="entry name" value="TRANSCRIPTIONAL ACTIVATOR OF PROTEASES PRTT"/>
    <property type="match status" value="1"/>
</dbReference>
<dbReference type="InterPro" id="IPR051089">
    <property type="entry name" value="prtT"/>
</dbReference>